<name>A0A3M8P711_9BACL</name>
<dbReference type="Gene3D" id="3.60.60.10">
    <property type="entry name" value="Penicillin V Acylase, Chain A"/>
    <property type="match status" value="1"/>
</dbReference>
<dbReference type="PANTHER" id="PTHR17985:SF8">
    <property type="entry name" value="TRANSPORT AND GOLGI ORGANIZATION PROTEIN 2 HOMOLOG"/>
    <property type="match status" value="1"/>
</dbReference>
<keyword evidence="2" id="KW-1185">Reference proteome</keyword>
<sequence length="252" mass="28707">MCLINFQYKSHPKYKLVIAANRDEFYGRPTAAAQFWEEEPNILAGRDLLQNGTWLGVTKNGRFAALTNFRDPSEMDPRKISRGMIVRNFLAGHQSPEEFLKTLNKEDYTGFNVLVGDTNHLFYYNNLQGDITEVPPGTHGLSNHYLNTPWPKVVKGRKNLEAYLSTTGEVQLDSLFHILSDAEQAPDSHLPETGVGLDFERKLSSIFIKTPDYGTRSATVVLVDHDNHVTFAERTYEKGEFKEQKTFEFTVQ</sequence>
<accession>A0A3M8P711</accession>
<gene>
    <name evidence="1" type="ORF">EEX84_08300</name>
</gene>
<comment type="caution">
    <text evidence="1">The sequence shown here is derived from an EMBL/GenBank/DDBJ whole genome shotgun (WGS) entry which is preliminary data.</text>
</comment>
<dbReference type="OrthoDB" id="4380123at2"/>
<reference evidence="1 2" key="1">
    <citation type="journal article" date="2018" name="Int. J. Syst. Evol. Microbiol.">
        <title>Planococcus salinus sp. nov., a moderately halophilic bacterium isolated from a saline-alkali soil.</title>
        <authorList>
            <person name="Gan L."/>
        </authorList>
    </citation>
    <scope>NUCLEOTIDE SEQUENCE [LARGE SCALE GENOMIC DNA]</scope>
    <source>
        <strain evidence="1 2">LCB217</strain>
    </source>
</reference>
<dbReference type="PANTHER" id="PTHR17985">
    <property type="entry name" value="SER/THR-RICH PROTEIN T10 IN DGCR REGION"/>
    <property type="match status" value="1"/>
</dbReference>
<evidence type="ECO:0000313" key="2">
    <source>
        <dbReference type="Proteomes" id="UP000275473"/>
    </source>
</evidence>
<dbReference type="Pfam" id="PF05742">
    <property type="entry name" value="TANGO2"/>
    <property type="match status" value="1"/>
</dbReference>
<proteinExistence type="predicted"/>
<dbReference type="AlphaFoldDB" id="A0A3M8P711"/>
<dbReference type="EMBL" id="RIAX01000005">
    <property type="protein sequence ID" value="RNF39469.1"/>
    <property type="molecule type" value="Genomic_DNA"/>
</dbReference>
<evidence type="ECO:0000313" key="1">
    <source>
        <dbReference type="EMBL" id="RNF39469.1"/>
    </source>
</evidence>
<dbReference type="RefSeq" id="WP_123165170.1">
    <property type="nucleotide sequence ID" value="NZ_RIAX01000005.1"/>
</dbReference>
<protein>
    <submittedName>
        <fullName evidence="1">NRDE family protein</fullName>
    </submittedName>
</protein>
<dbReference type="InterPro" id="IPR008551">
    <property type="entry name" value="TANGO2"/>
</dbReference>
<organism evidence="1 2">
    <name type="scientific">Planococcus salinus</name>
    <dbReference type="NCBI Taxonomy" id="1848460"/>
    <lineage>
        <taxon>Bacteria</taxon>
        <taxon>Bacillati</taxon>
        <taxon>Bacillota</taxon>
        <taxon>Bacilli</taxon>
        <taxon>Bacillales</taxon>
        <taxon>Caryophanaceae</taxon>
        <taxon>Planococcus</taxon>
    </lineage>
</organism>
<dbReference type="Proteomes" id="UP000275473">
    <property type="component" value="Unassembled WGS sequence"/>
</dbReference>